<dbReference type="PANTHER" id="PTHR11261">
    <property type="entry name" value="INTERPHOTORECEPTOR RETINOID-BINDING PROTEIN"/>
    <property type="match status" value="1"/>
</dbReference>
<dbReference type="Gene3D" id="3.90.226.10">
    <property type="entry name" value="2-enoyl-CoA Hydratase, Chain A, domain 1"/>
    <property type="match status" value="1"/>
</dbReference>
<feature type="domain" description="Tail specific protease" evidence="1">
    <location>
        <begin position="216"/>
        <end position="371"/>
    </location>
</feature>
<dbReference type="EMBL" id="JBHRYO010000002">
    <property type="protein sequence ID" value="MFC3756092.1"/>
    <property type="molecule type" value="Genomic_DNA"/>
</dbReference>
<keyword evidence="4" id="KW-1185">Reference proteome</keyword>
<evidence type="ECO:0000313" key="4">
    <source>
        <dbReference type="Proteomes" id="UP001595735"/>
    </source>
</evidence>
<dbReference type="Gene3D" id="3.30.750.44">
    <property type="match status" value="1"/>
</dbReference>
<dbReference type="Pfam" id="PF14684">
    <property type="entry name" value="Tricorn_C1"/>
    <property type="match status" value="1"/>
</dbReference>
<sequence length="398" mass="45953">MKVNHVTRLILVIFSLPLGNLIFAQTKYRTDFIEFWSTINNRYAYLDQQHIDWGKVRDIYEPQSKRVTKDAEFVKLLENMLHELYNGHNSLNINLSTSNRLIPSESDMYVEKVDGRYFIKDLRMGFGADLSGLKIGMEVLLFNGKPVEEQLKPFLPKFTHHHNQKMYRYAMDMLFAGTHDVQRTITVLEDGKEKIFQPITCENINELLSKKIVNKNTAYIKINNSLGNNDVIAEFDRAVDEFLPYKNLVIDLTETPSGGTSTVARVIMGRFIQEVLPYQIHEFDEKEYDTKRHWVEYVTPRKKEYKGNVYILVGRWTGSMGEGIAIGFDGMKRAQIIGTPMAGLLGAISNFQLTKTKISVQFPTERLFHINNTPRELFVPGILTQNIEETIQKAKEIE</sequence>
<dbReference type="Pfam" id="PF03572">
    <property type="entry name" value="Peptidase_S41"/>
    <property type="match status" value="1"/>
</dbReference>
<dbReference type="InterPro" id="IPR028204">
    <property type="entry name" value="Tricorn_C1"/>
</dbReference>
<dbReference type="RefSeq" id="WP_290296333.1">
    <property type="nucleotide sequence ID" value="NZ_JAUFQR010000001.1"/>
</dbReference>
<proteinExistence type="predicted"/>
<comment type="caution">
    <text evidence="3">The sequence shown here is derived from an EMBL/GenBank/DDBJ whole genome shotgun (WGS) entry which is preliminary data.</text>
</comment>
<dbReference type="InterPro" id="IPR005151">
    <property type="entry name" value="Tail-specific_protease"/>
</dbReference>
<feature type="domain" description="Tricorn protease C1" evidence="2">
    <location>
        <begin position="26"/>
        <end position="81"/>
    </location>
</feature>
<dbReference type="PANTHER" id="PTHR11261:SF3">
    <property type="entry name" value="RETINOL-BINDING PROTEIN 3"/>
    <property type="match status" value="1"/>
</dbReference>
<gene>
    <name evidence="3" type="ORF">ACFONJ_08965</name>
</gene>
<organism evidence="3 4">
    <name type="scientific">Chryseobacterium tructae</name>
    <dbReference type="NCBI Taxonomy" id="1037380"/>
    <lineage>
        <taxon>Bacteria</taxon>
        <taxon>Pseudomonadati</taxon>
        <taxon>Bacteroidota</taxon>
        <taxon>Flavobacteriia</taxon>
        <taxon>Flavobacteriales</taxon>
        <taxon>Weeksellaceae</taxon>
        <taxon>Chryseobacterium group</taxon>
        <taxon>Chryseobacterium</taxon>
    </lineage>
</organism>
<dbReference type="InterPro" id="IPR029045">
    <property type="entry name" value="ClpP/crotonase-like_dom_sf"/>
</dbReference>
<name>A0ABV7XTD1_9FLAO</name>
<reference evidence="4" key="1">
    <citation type="journal article" date="2019" name="Int. J. Syst. Evol. Microbiol.">
        <title>The Global Catalogue of Microorganisms (GCM) 10K type strain sequencing project: providing services to taxonomists for standard genome sequencing and annotation.</title>
        <authorList>
            <consortium name="The Broad Institute Genomics Platform"/>
            <consortium name="The Broad Institute Genome Sequencing Center for Infectious Disease"/>
            <person name="Wu L."/>
            <person name="Ma J."/>
        </authorList>
    </citation>
    <scope>NUCLEOTIDE SEQUENCE [LARGE SCALE GENOMIC DNA]</scope>
    <source>
        <strain evidence="4">CECT 7798</strain>
    </source>
</reference>
<dbReference type="SUPFAM" id="SSF52096">
    <property type="entry name" value="ClpP/crotonase"/>
    <property type="match status" value="1"/>
</dbReference>
<evidence type="ECO:0000313" key="3">
    <source>
        <dbReference type="EMBL" id="MFC3756092.1"/>
    </source>
</evidence>
<evidence type="ECO:0000259" key="2">
    <source>
        <dbReference type="Pfam" id="PF14684"/>
    </source>
</evidence>
<evidence type="ECO:0000259" key="1">
    <source>
        <dbReference type="Pfam" id="PF03572"/>
    </source>
</evidence>
<dbReference type="Proteomes" id="UP001595735">
    <property type="component" value="Unassembled WGS sequence"/>
</dbReference>
<accession>A0ABV7XTD1</accession>
<protein>
    <submittedName>
        <fullName evidence="3">S41 family peptidase</fullName>
    </submittedName>
</protein>